<keyword evidence="7 9" id="KW-0663">Pyridoxal phosphate</keyword>
<dbReference type="eggNOG" id="KOG1359">
    <property type="taxonomic scope" value="Eukaryota"/>
</dbReference>
<dbReference type="InterPro" id="IPR015424">
    <property type="entry name" value="PyrdxlP-dep_Trfase"/>
</dbReference>
<evidence type="ECO:0000256" key="1">
    <source>
        <dbReference type="ARBA" id="ARBA00001933"/>
    </source>
</evidence>
<comment type="pathway">
    <text evidence="4">Sphingolipid metabolism.</text>
</comment>
<evidence type="ECO:0000313" key="11">
    <source>
        <dbReference type="EMBL" id="EFJ17552.1"/>
    </source>
</evidence>
<comment type="subcellular location">
    <subcellularLocation>
        <location evidence="2">Endoplasmic reticulum membrane</location>
        <topology evidence="2">Single-pass membrane protein</topology>
    </subcellularLocation>
</comment>
<proteinExistence type="inferred from homology"/>
<dbReference type="EMBL" id="GL377613">
    <property type="protein sequence ID" value="EFJ17552.1"/>
    <property type="molecule type" value="Genomic_DNA"/>
</dbReference>
<dbReference type="Gramene" id="EFJ17552">
    <property type="protein sequence ID" value="EFJ17552"/>
    <property type="gene ID" value="SELMODRAFT_114176"/>
</dbReference>
<dbReference type="Proteomes" id="UP000001514">
    <property type="component" value="Unassembled WGS sequence"/>
</dbReference>
<evidence type="ECO:0000259" key="10">
    <source>
        <dbReference type="Pfam" id="PF00155"/>
    </source>
</evidence>
<accession>D8SDQ5</accession>
<evidence type="ECO:0000256" key="5">
    <source>
        <dbReference type="ARBA" id="ARBA00010008"/>
    </source>
</evidence>
<dbReference type="Pfam" id="PF00155">
    <property type="entry name" value="Aminotran_1_2"/>
    <property type="match status" value="1"/>
</dbReference>
<comment type="similarity">
    <text evidence="5">Belongs to the class-II pyridoxal-phosphate-dependent aminotransferase family. BioF subfamily.</text>
</comment>
<dbReference type="InterPro" id="IPR001917">
    <property type="entry name" value="Aminotrans_II_pyridoxalP_BS"/>
</dbReference>
<dbReference type="STRING" id="88036.D8SDQ5"/>
<dbReference type="SUPFAM" id="SSF53383">
    <property type="entry name" value="PLP-dependent transferases"/>
    <property type="match status" value="1"/>
</dbReference>
<evidence type="ECO:0000256" key="9">
    <source>
        <dbReference type="RuleBase" id="RU003693"/>
    </source>
</evidence>
<dbReference type="InterPro" id="IPR015422">
    <property type="entry name" value="PyrdxlP-dep_Trfase_small"/>
</dbReference>
<evidence type="ECO:0000256" key="6">
    <source>
        <dbReference type="ARBA" id="ARBA00022679"/>
    </source>
</evidence>
<comment type="cofactor">
    <cofactor evidence="1 9">
        <name>pyridoxal 5'-phosphate</name>
        <dbReference type="ChEBI" id="CHEBI:597326"/>
    </cofactor>
</comment>
<dbReference type="InterPro" id="IPR050087">
    <property type="entry name" value="AON_synthase_class-II"/>
</dbReference>
<dbReference type="InterPro" id="IPR015421">
    <property type="entry name" value="PyrdxlP-dep_Trfase_major"/>
</dbReference>
<dbReference type="GO" id="GO:0030170">
    <property type="term" value="F:pyridoxal phosphate binding"/>
    <property type="evidence" value="ECO:0007669"/>
    <property type="project" value="InterPro"/>
</dbReference>
<dbReference type="Gene3D" id="3.40.640.10">
    <property type="entry name" value="Type I PLP-dependent aspartate aminotransferase-like (Major domain)"/>
    <property type="match status" value="1"/>
</dbReference>
<dbReference type="PANTHER" id="PTHR13693:SF77">
    <property type="entry name" value="8-AMINO-7-OXONONANOATE SYNTHASE"/>
    <property type="match status" value="1"/>
</dbReference>
<dbReference type="GO" id="GO:0009102">
    <property type="term" value="P:biotin biosynthetic process"/>
    <property type="evidence" value="ECO:0000318"/>
    <property type="project" value="GO_Central"/>
</dbReference>
<dbReference type="OMA" id="FSMDGDQ"/>
<dbReference type="AlphaFoldDB" id="D8SDQ5"/>
<dbReference type="FunCoup" id="D8SDQ5">
    <property type="interactions" value="1770"/>
</dbReference>
<keyword evidence="12" id="KW-1185">Reference proteome</keyword>
<evidence type="ECO:0000256" key="3">
    <source>
        <dbReference type="ARBA" id="ARBA00004760"/>
    </source>
</evidence>
<evidence type="ECO:0000313" key="12">
    <source>
        <dbReference type="Proteomes" id="UP000001514"/>
    </source>
</evidence>
<dbReference type="UniPathway" id="UPA00222"/>
<evidence type="ECO:0000256" key="8">
    <source>
        <dbReference type="ARBA" id="ARBA00022919"/>
    </source>
</evidence>
<dbReference type="GO" id="GO:0016740">
    <property type="term" value="F:transferase activity"/>
    <property type="evidence" value="ECO:0007669"/>
    <property type="project" value="UniProtKB-KW"/>
</dbReference>
<gene>
    <name evidence="11" type="ORF">SELMODRAFT_114176</name>
</gene>
<sequence>MEEDDAWRSWLDSAIAHLIGSKVLRSMRTVSVASGASSATSSGNAGGFSDNRGAWEDQAVQLQVSPETFQRWIDDEPSTGTQKRSMRSKLFCFSGESCGEKERMRSLIQFSGNDYLGLSMHPAVRSAASKAAIEFGMGPRGSALICGYTIHHRRLESAIASLKNTEECLLCPTGFAANMAVMTAISMNIPGFSSQNKIAIFSDELNHASIIDGVRVAQKQNNSEVYVYSHNNMRELESKLSSCKLERKVVVTDSLFSMDGDFAPLDKLVQLRDKYNFVLVIDDAHGTLVCGENGGGVAEAYGVEEKIDVYVGTLSKAFGCQGGFIATRYDIILSQPFLKHFLCSRKWKLLMQSRGRSFVFSTSLTLPVVAAAHAALVVASEEKWRRQALWSRVKQFAHLTGLDIQSPIVSVVIGSEKDALLASKDVLKAGFHVLPIRPPVVPPNSSRLRITLCASHTEAHVQALYECLAPWLSRSKTIGLEPLSKL</sequence>
<dbReference type="GO" id="GO:0006665">
    <property type="term" value="P:sphingolipid metabolic process"/>
    <property type="evidence" value="ECO:0007669"/>
    <property type="project" value="UniProtKB-UniPathway"/>
</dbReference>
<organism evidence="12">
    <name type="scientific">Selaginella moellendorffii</name>
    <name type="common">Spikemoss</name>
    <dbReference type="NCBI Taxonomy" id="88036"/>
    <lineage>
        <taxon>Eukaryota</taxon>
        <taxon>Viridiplantae</taxon>
        <taxon>Streptophyta</taxon>
        <taxon>Embryophyta</taxon>
        <taxon>Tracheophyta</taxon>
        <taxon>Lycopodiopsida</taxon>
        <taxon>Selaginellales</taxon>
        <taxon>Selaginellaceae</taxon>
        <taxon>Selaginella</taxon>
    </lineage>
</organism>
<dbReference type="KEGG" id="smo:SELMODRAFT_114176"/>
<dbReference type="PROSITE" id="PS00599">
    <property type="entry name" value="AA_TRANSFER_CLASS_2"/>
    <property type="match status" value="1"/>
</dbReference>
<dbReference type="InterPro" id="IPR004839">
    <property type="entry name" value="Aminotransferase_I/II_large"/>
</dbReference>
<reference evidence="11 12" key="1">
    <citation type="journal article" date="2011" name="Science">
        <title>The Selaginella genome identifies genetic changes associated with the evolution of vascular plants.</title>
        <authorList>
            <person name="Banks J.A."/>
            <person name="Nishiyama T."/>
            <person name="Hasebe M."/>
            <person name="Bowman J.L."/>
            <person name="Gribskov M."/>
            <person name="dePamphilis C."/>
            <person name="Albert V.A."/>
            <person name="Aono N."/>
            <person name="Aoyama T."/>
            <person name="Ambrose B.A."/>
            <person name="Ashton N.W."/>
            <person name="Axtell M.J."/>
            <person name="Barker E."/>
            <person name="Barker M.S."/>
            <person name="Bennetzen J.L."/>
            <person name="Bonawitz N.D."/>
            <person name="Chapple C."/>
            <person name="Cheng C."/>
            <person name="Correa L.G."/>
            <person name="Dacre M."/>
            <person name="DeBarry J."/>
            <person name="Dreyer I."/>
            <person name="Elias M."/>
            <person name="Engstrom E.M."/>
            <person name="Estelle M."/>
            <person name="Feng L."/>
            <person name="Finet C."/>
            <person name="Floyd S.K."/>
            <person name="Frommer W.B."/>
            <person name="Fujita T."/>
            <person name="Gramzow L."/>
            <person name="Gutensohn M."/>
            <person name="Harholt J."/>
            <person name="Hattori M."/>
            <person name="Heyl A."/>
            <person name="Hirai T."/>
            <person name="Hiwatashi Y."/>
            <person name="Ishikawa M."/>
            <person name="Iwata M."/>
            <person name="Karol K.G."/>
            <person name="Koehler B."/>
            <person name="Kolukisaoglu U."/>
            <person name="Kubo M."/>
            <person name="Kurata T."/>
            <person name="Lalonde S."/>
            <person name="Li K."/>
            <person name="Li Y."/>
            <person name="Litt A."/>
            <person name="Lyons E."/>
            <person name="Manning G."/>
            <person name="Maruyama T."/>
            <person name="Michael T.P."/>
            <person name="Mikami K."/>
            <person name="Miyazaki S."/>
            <person name="Morinaga S."/>
            <person name="Murata T."/>
            <person name="Mueller-Roeber B."/>
            <person name="Nelson D.R."/>
            <person name="Obara M."/>
            <person name="Oguri Y."/>
            <person name="Olmstead R.G."/>
            <person name="Onodera N."/>
            <person name="Petersen B.L."/>
            <person name="Pils B."/>
            <person name="Prigge M."/>
            <person name="Rensing S.A."/>
            <person name="Riano-Pachon D.M."/>
            <person name="Roberts A.W."/>
            <person name="Sato Y."/>
            <person name="Scheller H.V."/>
            <person name="Schulz B."/>
            <person name="Schulz C."/>
            <person name="Shakirov E.V."/>
            <person name="Shibagaki N."/>
            <person name="Shinohara N."/>
            <person name="Shippen D.E."/>
            <person name="Soerensen I."/>
            <person name="Sotooka R."/>
            <person name="Sugimoto N."/>
            <person name="Sugita M."/>
            <person name="Sumikawa N."/>
            <person name="Tanurdzic M."/>
            <person name="Theissen G."/>
            <person name="Ulvskov P."/>
            <person name="Wakazuki S."/>
            <person name="Weng J.K."/>
            <person name="Willats W.W."/>
            <person name="Wipf D."/>
            <person name="Wolf P.G."/>
            <person name="Yang L."/>
            <person name="Zimmer A.D."/>
            <person name="Zhu Q."/>
            <person name="Mitros T."/>
            <person name="Hellsten U."/>
            <person name="Loque D."/>
            <person name="Otillar R."/>
            <person name="Salamov A."/>
            <person name="Schmutz J."/>
            <person name="Shapiro H."/>
            <person name="Lindquist E."/>
            <person name="Lucas S."/>
            <person name="Rokhsar D."/>
            <person name="Grigoriev I.V."/>
        </authorList>
    </citation>
    <scope>NUCLEOTIDE SEQUENCE [LARGE SCALE GENOMIC DNA]</scope>
</reference>
<keyword evidence="6" id="KW-0808">Transferase</keyword>
<dbReference type="Gene3D" id="3.90.1150.10">
    <property type="entry name" value="Aspartate Aminotransferase, domain 1"/>
    <property type="match status" value="1"/>
</dbReference>
<dbReference type="GO" id="GO:0005789">
    <property type="term" value="C:endoplasmic reticulum membrane"/>
    <property type="evidence" value="ECO:0007669"/>
    <property type="project" value="UniProtKB-SubCell"/>
</dbReference>
<feature type="domain" description="Aminotransferase class I/classII large" evidence="10">
    <location>
        <begin position="107"/>
        <end position="466"/>
    </location>
</feature>
<protein>
    <recommendedName>
        <fullName evidence="10">Aminotransferase class I/classII large domain-containing protein</fullName>
    </recommendedName>
</protein>
<keyword evidence="8" id="KW-0746">Sphingolipid metabolism</keyword>
<dbReference type="InParanoid" id="D8SDQ5"/>
<evidence type="ECO:0000256" key="2">
    <source>
        <dbReference type="ARBA" id="ARBA00004389"/>
    </source>
</evidence>
<evidence type="ECO:0000256" key="4">
    <source>
        <dbReference type="ARBA" id="ARBA00004991"/>
    </source>
</evidence>
<keyword evidence="8" id="KW-0443">Lipid metabolism</keyword>
<dbReference type="HOGENOM" id="CLU_015846_11_2_1"/>
<comment type="pathway">
    <text evidence="3">Lipid metabolism; sphingolipid metabolism.</text>
</comment>
<name>D8SDQ5_SELML</name>
<dbReference type="PANTHER" id="PTHR13693">
    <property type="entry name" value="CLASS II AMINOTRANSFERASE/8-AMINO-7-OXONONANOATE SYNTHASE"/>
    <property type="match status" value="1"/>
</dbReference>
<evidence type="ECO:0000256" key="7">
    <source>
        <dbReference type="ARBA" id="ARBA00022898"/>
    </source>
</evidence>